<organism evidence="1 2">
    <name type="scientific">Methylotuvimicrobium buryatense</name>
    <name type="common">Methylomicrobium buryatense</name>
    <dbReference type="NCBI Taxonomy" id="95641"/>
    <lineage>
        <taxon>Bacteria</taxon>
        <taxon>Pseudomonadati</taxon>
        <taxon>Pseudomonadota</taxon>
        <taxon>Gammaproteobacteria</taxon>
        <taxon>Methylococcales</taxon>
        <taxon>Methylococcaceae</taxon>
        <taxon>Methylotuvimicrobium</taxon>
    </lineage>
</organism>
<evidence type="ECO:0000313" key="2">
    <source>
        <dbReference type="Proteomes" id="UP000305881"/>
    </source>
</evidence>
<evidence type="ECO:0000313" key="1">
    <source>
        <dbReference type="EMBL" id="QCW82375.1"/>
    </source>
</evidence>
<sequence length="309" mass="35967">MYLAKDFIETAEGLVFAVVEHGIEQGRVLCFLRYRRSADGWQKQSTRQADDLLSRNHPEYLYYCPMRDVRVHAVPEERVIRHYQPRQRLSELLSAARLDPVEQDLLRLSNLYQSRGLDVKQMGVTGSLLIGAQGKLSDIDLVFYDRDLFHQARAINRELIQAGLLHELDLRHWQESFRRRDCHIDFDDYVWHEQRKFNKALVNDRKFDLNFIDPESFATETYRKCGEILLRCVVIDDSRAFDYPALFKCNDPTIDEIVVFTATYTGQAQNGEEIEVCGLLEESQSGLKRIIVGSSREAKGEYIKVKGER</sequence>
<dbReference type="AlphaFoldDB" id="A0A4V1IJS0"/>
<dbReference type="EMBL" id="CP035467">
    <property type="protein sequence ID" value="QCW82375.1"/>
    <property type="molecule type" value="Genomic_DNA"/>
</dbReference>
<dbReference type="Proteomes" id="UP000305881">
    <property type="component" value="Chromosome"/>
</dbReference>
<keyword evidence="2" id="KW-1185">Reference proteome</keyword>
<reference evidence="2" key="1">
    <citation type="journal article" date="2019" name="J. Bacteriol.">
        <title>A Mutagenic Screen Identifies a TonB-Dependent Receptor Required for the Lanthanide Metal Switch in the Type I Methanotroph 'Methylotuvimicrobium buryatense' 5GB1C.</title>
        <authorList>
            <person name="Groom J.D."/>
            <person name="Ford S.M."/>
            <person name="Pesesky M.W."/>
            <person name="Lidstrom M.E."/>
        </authorList>
    </citation>
    <scope>NUCLEOTIDE SEQUENCE [LARGE SCALE GENOMIC DNA]</scope>
    <source>
        <strain evidence="2">5GB1C</strain>
    </source>
</reference>
<dbReference type="RefSeq" id="WP_017839801.1">
    <property type="nucleotide sequence ID" value="NZ_CP035467.1"/>
</dbReference>
<dbReference type="STRING" id="675511.GCA_000341735_01217"/>
<dbReference type="OrthoDB" id="253869at2"/>
<proteinExistence type="predicted"/>
<dbReference type="KEGG" id="mbur:EQU24_09060"/>
<accession>A0A4V1IJS0</accession>
<evidence type="ECO:0008006" key="3">
    <source>
        <dbReference type="Google" id="ProtNLM"/>
    </source>
</evidence>
<gene>
    <name evidence="1" type="ORF">EQU24_09060</name>
</gene>
<protein>
    <recommendedName>
        <fullName evidence="3">Polymerase nucleotidyl transferase domain-containing protein</fullName>
    </recommendedName>
</protein>
<name>A0A4V1IJS0_METBY</name>